<dbReference type="InterPro" id="IPR014017">
    <property type="entry name" value="DNA_helicase_UvrD-like_C"/>
</dbReference>
<dbReference type="GO" id="GO:0000724">
    <property type="term" value="P:double-strand break repair via homologous recombination"/>
    <property type="evidence" value="ECO:0007669"/>
    <property type="project" value="UniProtKB-UniRule"/>
</dbReference>
<evidence type="ECO:0000313" key="17">
    <source>
        <dbReference type="EMBL" id="VDC38902.1"/>
    </source>
</evidence>
<dbReference type="HAMAP" id="MF_01451">
    <property type="entry name" value="AddA"/>
    <property type="match status" value="1"/>
</dbReference>
<keyword evidence="10 13" id="KW-0413">Isomerase</keyword>
<dbReference type="Gene3D" id="1.10.486.10">
    <property type="entry name" value="PCRA, domain 4"/>
    <property type="match status" value="1"/>
</dbReference>
<evidence type="ECO:0000256" key="5">
    <source>
        <dbReference type="ARBA" id="ARBA00022806"/>
    </source>
</evidence>
<keyword evidence="3 13" id="KW-0227">DNA damage</keyword>
<dbReference type="Gene3D" id="3.90.320.10">
    <property type="match status" value="1"/>
</dbReference>
<dbReference type="Pfam" id="PF13361">
    <property type="entry name" value="UvrD_C"/>
    <property type="match status" value="1"/>
</dbReference>
<evidence type="ECO:0000256" key="10">
    <source>
        <dbReference type="ARBA" id="ARBA00023235"/>
    </source>
</evidence>
<dbReference type="InterPro" id="IPR014152">
    <property type="entry name" value="AddA"/>
</dbReference>
<dbReference type="GO" id="GO:0043138">
    <property type="term" value="F:3'-5' DNA helicase activity"/>
    <property type="evidence" value="ECO:0007669"/>
    <property type="project" value="UniProtKB-UniRule"/>
</dbReference>
<dbReference type="PANTHER" id="PTHR11070:SF48">
    <property type="entry name" value="ATP-DEPENDENT HELICASE_NUCLEASE SUBUNIT A"/>
    <property type="match status" value="1"/>
</dbReference>
<evidence type="ECO:0000256" key="11">
    <source>
        <dbReference type="ARBA" id="ARBA00034617"/>
    </source>
</evidence>
<keyword evidence="7 13" id="KW-0067">ATP-binding</keyword>
<comment type="function">
    <text evidence="13">The heterodimer acts as both an ATP-dependent DNA helicase and an ATP-dependent, dual-direction single-stranded exonuclease. Recognizes the chi site generating a DNA molecule suitable for the initiation of homologous recombination. The AddA nuclease domain is required for chi fragment generation; this subunit has the helicase and 3' -&gt; 5' nuclease activities.</text>
</comment>
<comment type="subunit">
    <text evidence="13">Heterodimer of AddA and AddB/RexB.</text>
</comment>
<evidence type="ECO:0000313" key="18">
    <source>
        <dbReference type="Proteomes" id="UP000274496"/>
    </source>
</evidence>
<evidence type="ECO:0000256" key="14">
    <source>
        <dbReference type="PROSITE-ProRule" id="PRU00560"/>
    </source>
</evidence>
<dbReference type="SUPFAM" id="SSF52980">
    <property type="entry name" value="Restriction endonuclease-like"/>
    <property type="match status" value="1"/>
</dbReference>
<feature type="domain" description="UvrD-like helicase ATP-binding" evidence="15">
    <location>
        <begin position="39"/>
        <end position="495"/>
    </location>
</feature>
<evidence type="ECO:0000256" key="12">
    <source>
        <dbReference type="ARBA" id="ARBA00048988"/>
    </source>
</evidence>
<evidence type="ECO:0000256" key="3">
    <source>
        <dbReference type="ARBA" id="ARBA00022763"/>
    </source>
</evidence>
<dbReference type="Gene3D" id="3.40.50.300">
    <property type="entry name" value="P-loop containing nucleotide triphosphate hydrolases"/>
    <property type="match status" value="4"/>
</dbReference>
<evidence type="ECO:0000256" key="2">
    <source>
        <dbReference type="ARBA" id="ARBA00022741"/>
    </source>
</evidence>
<evidence type="ECO:0000259" key="15">
    <source>
        <dbReference type="PROSITE" id="PS51198"/>
    </source>
</evidence>
<dbReference type="Proteomes" id="UP000274496">
    <property type="component" value="Chromosome"/>
</dbReference>
<reference evidence="17 18" key="1">
    <citation type="submission" date="2018-10" db="EMBL/GenBank/DDBJ databases">
        <authorList>
            <person name="Rosinski-Chupin I."/>
        </authorList>
    </citation>
    <scope>NUCLEOTIDE SEQUENCE [LARGE SCALE GENOMIC DNA]</scope>
    <source>
        <strain evidence="17 18">S119</strain>
    </source>
</reference>
<keyword evidence="2 13" id="KW-0547">Nucleotide-binding</keyword>
<evidence type="ECO:0000256" key="4">
    <source>
        <dbReference type="ARBA" id="ARBA00022801"/>
    </source>
</evidence>
<dbReference type="InterPro" id="IPR011335">
    <property type="entry name" value="Restrct_endonuc-II-like"/>
</dbReference>
<dbReference type="CDD" id="cd17932">
    <property type="entry name" value="DEXQc_UvrD"/>
    <property type="match status" value="1"/>
</dbReference>
<evidence type="ECO:0000256" key="9">
    <source>
        <dbReference type="ARBA" id="ARBA00023204"/>
    </source>
</evidence>
<comment type="catalytic activity">
    <reaction evidence="11 13">
        <text>Couples ATP hydrolysis with the unwinding of duplex DNA by translocating in the 3'-5' direction.</text>
        <dbReference type="EC" id="5.6.2.4"/>
    </reaction>
</comment>
<keyword evidence="4 13" id="KW-0378">Hydrolase</keyword>
<evidence type="ECO:0000256" key="6">
    <source>
        <dbReference type="ARBA" id="ARBA00022839"/>
    </source>
</evidence>
<keyword evidence="6 13" id="KW-0269">Exonuclease</keyword>
<dbReference type="PROSITE" id="PS51198">
    <property type="entry name" value="UVRD_HELICASE_ATP_BIND"/>
    <property type="match status" value="1"/>
</dbReference>
<comment type="catalytic activity">
    <reaction evidence="12 13">
        <text>ATP + H2O = ADP + phosphate + H(+)</text>
        <dbReference type="Rhea" id="RHEA:13065"/>
        <dbReference type="ChEBI" id="CHEBI:15377"/>
        <dbReference type="ChEBI" id="CHEBI:15378"/>
        <dbReference type="ChEBI" id="CHEBI:30616"/>
        <dbReference type="ChEBI" id="CHEBI:43474"/>
        <dbReference type="ChEBI" id="CHEBI:456216"/>
        <dbReference type="EC" id="5.6.2.4"/>
    </reaction>
</comment>
<sequence length="1222" mass="140365">MLFNINEKGEPLVISFAPFLSPEAIKHLQENERCRDQSQKRTAQQIEAIYTSGQNILVSASAGSGKTFVMVERILDKILRGVSIDRLFISTFTVKAATELRERIENKLYSQIAQTTDFQMKVYLTEQLQSLCQADIGTMDAFAQKVVSRYGYSIGISSQFRIMQDKAEQDVLKQEVFSKLFNEFMNQKEAPVFRALVKNFSGNCKDTSAFRELVYTCYSFSQSTENPKIWLQENFLSAAKTYQRLEDIPDHDIELLLLAMQDTANQLRDVTDMEDYGQLTKAGSRSAKYTKHLTIIEKLSDWVRDFKCLYGKAGLDRLIRDVTGLIPSGNDVTVSKVKYPVFKTLHQKLKQFRHLETILMYQKDCFSLLEQLQDFVLAFSEAYLAVKIQESAFEFSDIAHFAIKILEENTDIRQSYQQHYHEVMVDEYQDNNHMQERLLTLLSNGHNRFMVGDIKQSIYRFRQADPQIFNQKFRDYQKKPEQGKVILLKENFRSQSEVLNVSNAVFSHLMDESVGDVLYDEQHQLIAGSHAQTVPYLDRRAQLLLYNSDKDDGNAPSDSEGISFSEVTIVAKEIIKLHNDKGVPFEDITLLVSSRTRNDIISHTFNQYGIPIVTDGGQQNYLKSVEVMVMLDTLRTINNPRNDYALVALLRSPMFAFDEDDLARIALQKDNELDKDCLYDKIQRAVIGRGAHPELIHDTLLGKLNVFLKTLKSWRRYAKLGSLYDLIWKIFNDRFYFDFVASQAKAEQAQANLYALALRANQFEKSGYKGLYRFIKMIDKVLETQNDLADVEVATPKQAVNLMTIHKSKGLQFPYVFILNCDKRFSMTDIHKSFILNRQHGIGIKYLADIKGLLGETTLNSVKVSMETLPYQLNKQELRLATLSEEMRLLYVAMTRAEKKVYFIGKASKSKSQEITDPKKLGKLLPLALREQLLTFQDWLLAIADIFSTEDLYFDVRFIEDSDLTQESVGRLQTPQLLNPDDLKDNRQSETIARALDMLEAVSQLNANYEAAIHLPTVRTPSQLKATYEPLLEPIGVDIIEKSSRSLSDFTLPHFSKKAKVEASHIGSALHQLMQVLPLSKPINQQTLLDALRGIDSNEEVKTALDLKKIESFFCDTSLGQFFQTYQKHLYREAPFAILKLDPISQEEYVLRGIIDAYFLFDDHIVLVDYKTDKYKQPIELKKRYQQQLELYAEALTQTYKLPVTKRYLVLMGGGKPEIVEV</sequence>
<accession>A0ABD7USX3</accession>
<dbReference type="EC" id="5.6.2.4" evidence="13"/>
<feature type="binding site" evidence="14">
    <location>
        <begin position="60"/>
        <end position="67"/>
    </location>
    <ligand>
        <name>ATP</name>
        <dbReference type="ChEBI" id="CHEBI:30616"/>
    </ligand>
</feature>
<keyword evidence="8 13" id="KW-0238">DNA-binding</keyword>
<dbReference type="Pfam" id="PF00580">
    <property type="entry name" value="UvrD-helicase"/>
    <property type="match status" value="1"/>
</dbReference>
<dbReference type="Pfam" id="PF12705">
    <property type="entry name" value="PDDEXK_1"/>
    <property type="match status" value="1"/>
</dbReference>
<dbReference type="NCBIfam" id="TIGR02785">
    <property type="entry name" value="addA_Gpos"/>
    <property type="match status" value="1"/>
</dbReference>
<dbReference type="EC" id="3.1.-.-" evidence="13"/>
<evidence type="ECO:0000259" key="16">
    <source>
        <dbReference type="PROSITE" id="PS51217"/>
    </source>
</evidence>
<keyword evidence="5 13" id="KW-0347">Helicase</keyword>
<comment type="similarity">
    <text evidence="13">Belongs to the helicase family. AddA subfamily.</text>
</comment>
<evidence type="ECO:0000256" key="8">
    <source>
        <dbReference type="ARBA" id="ARBA00023125"/>
    </source>
</evidence>
<dbReference type="AlphaFoldDB" id="A0ABD7USX3"/>
<dbReference type="GO" id="GO:0005524">
    <property type="term" value="F:ATP binding"/>
    <property type="evidence" value="ECO:0007669"/>
    <property type="project" value="UniProtKB-UniRule"/>
</dbReference>
<comment type="cofactor">
    <cofactor evidence="13">
        <name>Mg(2+)</name>
        <dbReference type="ChEBI" id="CHEBI:18420"/>
    </cofactor>
</comment>
<protein>
    <recommendedName>
        <fullName evidence="13">ATP-dependent helicase/nuclease subunit A</fullName>
        <ecNumber evidence="13">3.1.-.-</ecNumber>
        <ecNumber evidence="13">5.6.2.4</ecNumber>
    </recommendedName>
    <alternativeName>
        <fullName evidence="13">ATP-dependent helicase/nuclease AddA</fullName>
    </alternativeName>
    <alternativeName>
        <fullName evidence="13">DNA 3'-5' helicase AddA</fullName>
    </alternativeName>
</protein>
<keyword evidence="1 13" id="KW-0540">Nuclease</keyword>
<dbReference type="InterPro" id="IPR027417">
    <property type="entry name" value="P-loop_NTPase"/>
</dbReference>
<name>A0ABD7USX3_STRPY</name>
<keyword evidence="9 13" id="KW-0234">DNA repair</keyword>
<feature type="domain" description="UvrD-like helicase C-terminal" evidence="16">
    <location>
        <begin position="524"/>
        <end position="810"/>
    </location>
</feature>
<gene>
    <name evidence="13" type="primary">addA</name>
    <name evidence="17" type="ORF">SP119_0616</name>
</gene>
<evidence type="ECO:0000256" key="13">
    <source>
        <dbReference type="HAMAP-Rule" id="MF_01451"/>
    </source>
</evidence>
<dbReference type="GO" id="GO:0003690">
    <property type="term" value="F:double-stranded DNA binding"/>
    <property type="evidence" value="ECO:0007669"/>
    <property type="project" value="UniProtKB-UniRule"/>
</dbReference>
<dbReference type="EMBL" id="LR031521">
    <property type="protein sequence ID" value="VDC38902.1"/>
    <property type="molecule type" value="Genomic_DNA"/>
</dbReference>
<dbReference type="InterPro" id="IPR000212">
    <property type="entry name" value="DNA_helicase_UvrD/REP"/>
</dbReference>
<proteinExistence type="inferred from homology"/>
<evidence type="ECO:0000256" key="1">
    <source>
        <dbReference type="ARBA" id="ARBA00022722"/>
    </source>
</evidence>
<dbReference type="PANTHER" id="PTHR11070">
    <property type="entry name" value="UVRD / RECB / PCRA DNA HELICASE FAMILY MEMBER"/>
    <property type="match status" value="1"/>
</dbReference>
<organism evidence="17 18">
    <name type="scientific">Streptococcus pyogenes</name>
    <dbReference type="NCBI Taxonomy" id="1314"/>
    <lineage>
        <taxon>Bacteria</taxon>
        <taxon>Bacillati</taxon>
        <taxon>Bacillota</taxon>
        <taxon>Bacilli</taxon>
        <taxon>Lactobacillales</taxon>
        <taxon>Streptococcaceae</taxon>
        <taxon>Streptococcus</taxon>
    </lineage>
</organism>
<dbReference type="InterPro" id="IPR038726">
    <property type="entry name" value="PDDEXK_AddAB-type"/>
</dbReference>
<dbReference type="InterPro" id="IPR014016">
    <property type="entry name" value="UvrD-like_ATP-bd"/>
</dbReference>
<dbReference type="SUPFAM" id="SSF52540">
    <property type="entry name" value="P-loop containing nucleoside triphosphate hydrolases"/>
    <property type="match status" value="1"/>
</dbReference>
<dbReference type="GO" id="GO:0008408">
    <property type="term" value="F:3'-5' exonuclease activity"/>
    <property type="evidence" value="ECO:0007669"/>
    <property type="project" value="UniProtKB-UniRule"/>
</dbReference>
<dbReference type="InterPro" id="IPR011604">
    <property type="entry name" value="PDDEXK-like_dom_sf"/>
</dbReference>
<evidence type="ECO:0000256" key="7">
    <source>
        <dbReference type="ARBA" id="ARBA00022840"/>
    </source>
</evidence>
<dbReference type="PROSITE" id="PS51217">
    <property type="entry name" value="UVRD_HELICASE_CTER"/>
    <property type="match status" value="1"/>
</dbReference>